<feature type="compositionally biased region" description="Polar residues" evidence="4">
    <location>
        <begin position="11"/>
        <end position="26"/>
    </location>
</feature>
<gene>
    <name evidence="5" type="ORF">MGAL_10B093746</name>
</gene>
<dbReference type="EMBL" id="UYJE01004086">
    <property type="protein sequence ID" value="VDI24833.1"/>
    <property type="molecule type" value="Genomic_DNA"/>
</dbReference>
<name>A0A8B6DX32_MYTGA</name>
<keyword evidence="2 3" id="KW-0175">Coiled coil</keyword>
<feature type="compositionally biased region" description="Polar residues" evidence="4">
    <location>
        <begin position="68"/>
        <end position="79"/>
    </location>
</feature>
<evidence type="ECO:0000256" key="4">
    <source>
        <dbReference type="SAM" id="MobiDB-lite"/>
    </source>
</evidence>
<proteinExistence type="inferred from homology"/>
<dbReference type="Pfam" id="PF09738">
    <property type="entry name" value="LRRFIP"/>
    <property type="match status" value="1"/>
</dbReference>
<feature type="region of interest" description="Disordered" evidence="4">
    <location>
        <begin position="1"/>
        <end position="79"/>
    </location>
</feature>
<organism evidence="5 6">
    <name type="scientific">Mytilus galloprovincialis</name>
    <name type="common">Mediterranean mussel</name>
    <dbReference type="NCBI Taxonomy" id="29158"/>
    <lineage>
        <taxon>Eukaryota</taxon>
        <taxon>Metazoa</taxon>
        <taxon>Spiralia</taxon>
        <taxon>Lophotrochozoa</taxon>
        <taxon>Mollusca</taxon>
        <taxon>Bivalvia</taxon>
        <taxon>Autobranchia</taxon>
        <taxon>Pteriomorphia</taxon>
        <taxon>Mytilida</taxon>
        <taxon>Mytiloidea</taxon>
        <taxon>Mytilidae</taxon>
        <taxon>Mytilinae</taxon>
        <taxon>Mytilus</taxon>
    </lineage>
</organism>
<feature type="region of interest" description="Disordered" evidence="4">
    <location>
        <begin position="245"/>
        <end position="267"/>
    </location>
</feature>
<dbReference type="InterPro" id="IPR019139">
    <property type="entry name" value="LRRFIP1/2"/>
</dbReference>
<evidence type="ECO:0000313" key="6">
    <source>
        <dbReference type="Proteomes" id="UP000596742"/>
    </source>
</evidence>
<comment type="similarity">
    <text evidence="1">Belongs to the LRRFIP family.</text>
</comment>
<keyword evidence="6" id="KW-1185">Reference proteome</keyword>
<sequence>MSGASGRRRSATQQFSAEDQALNQISKEAEARLAARRAARAEAREIRTKEIERQQRETRIEHRRGSEESTSTVDDLDLSQNAKDFTRELKSKLREMEEKFKKAMMTNAQLDNEKHSLVYQVELLKDQMEEQEESLTDLQRQYKDKSRELENQKRTYSELNTNFSCVKEQLELRDKLVKESGFALVTSEEGEFSIEKCATLNGTITSTTGSLLISSETADILDKIEGSLDDKIKKLSEEISNLKKDLQSSQDELHEEKSKRYKSKEVPEVNGPEMQLYEVQREASKQIHEYKLKLQKAEQDMTNLEGTVNRLDSQVKRYKTEAEDYEKLEDELKTERRKLQRELRECQNRVEELTNSNRHLQNRLDRKVAARSALVNQ</sequence>
<evidence type="ECO:0008006" key="7">
    <source>
        <dbReference type="Google" id="ProtNLM"/>
    </source>
</evidence>
<dbReference type="Proteomes" id="UP000596742">
    <property type="component" value="Unassembled WGS sequence"/>
</dbReference>
<evidence type="ECO:0000256" key="3">
    <source>
        <dbReference type="SAM" id="Coils"/>
    </source>
</evidence>
<dbReference type="AlphaFoldDB" id="A0A8B6DX32"/>
<dbReference type="Gene3D" id="1.20.5.4090">
    <property type="match status" value="1"/>
</dbReference>
<dbReference type="SUPFAM" id="SSF57997">
    <property type="entry name" value="Tropomyosin"/>
    <property type="match status" value="1"/>
</dbReference>
<accession>A0A8B6DX32</accession>
<dbReference type="OrthoDB" id="10028421at2759"/>
<dbReference type="PANTHER" id="PTHR19212">
    <property type="entry name" value="LEUCINE RICH REPEAT IN FLII INTERACTING PROTEIN"/>
    <property type="match status" value="1"/>
</dbReference>
<comment type="caution">
    <text evidence="5">The sequence shown here is derived from an EMBL/GenBank/DDBJ whole genome shotgun (WGS) entry which is preliminary data.</text>
</comment>
<evidence type="ECO:0000256" key="2">
    <source>
        <dbReference type="ARBA" id="ARBA00023054"/>
    </source>
</evidence>
<evidence type="ECO:0000256" key="1">
    <source>
        <dbReference type="ARBA" id="ARBA00008275"/>
    </source>
</evidence>
<dbReference type="PANTHER" id="PTHR19212:SF0">
    <property type="entry name" value="LD07988P"/>
    <property type="match status" value="1"/>
</dbReference>
<feature type="compositionally biased region" description="Basic and acidic residues" evidence="4">
    <location>
        <begin position="27"/>
        <end position="67"/>
    </location>
</feature>
<feature type="compositionally biased region" description="Basic residues" evidence="4">
    <location>
        <begin position="1"/>
        <end position="10"/>
    </location>
</feature>
<reference evidence="5" key="1">
    <citation type="submission" date="2018-11" db="EMBL/GenBank/DDBJ databases">
        <authorList>
            <person name="Alioto T."/>
            <person name="Alioto T."/>
        </authorList>
    </citation>
    <scope>NUCLEOTIDE SEQUENCE</scope>
</reference>
<feature type="coiled-coil region" evidence="3">
    <location>
        <begin position="86"/>
        <end position="169"/>
    </location>
</feature>
<dbReference type="GO" id="GO:0006355">
    <property type="term" value="P:regulation of DNA-templated transcription"/>
    <property type="evidence" value="ECO:0007669"/>
    <property type="project" value="InterPro"/>
</dbReference>
<protein>
    <recommendedName>
        <fullName evidence="7">Leucine-rich repeat flightless-interacting protein 2</fullName>
    </recommendedName>
</protein>
<evidence type="ECO:0000313" key="5">
    <source>
        <dbReference type="EMBL" id="VDI24833.1"/>
    </source>
</evidence>